<dbReference type="RefSeq" id="WP_150892665.1">
    <property type="nucleotide sequence ID" value="NZ_VYUY01000007.1"/>
</dbReference>
<reference evidence="3" key="1">
    <citation type="submission" date="2019-09" db="EMBL/GenBank/DDBJ databases">
        <title>Mumia zhuanghuii sp. nov. isolated from the intestinal contents of plateau pika (Ochotona curzoniae) in the Qinghai-Tibet plateau of China.</title>
        <authorList>
            <person name="Tian Z."/>
        </authorList>
    </citation>
    <scope>NUCLEOTIDE SEQUENCE [LARGE SCALE GENOMIC DNA]</scope>
    <source>
        <strain evidence="3">L-033</strain>
    </source>
</reference>
<dbReference type="AlphaFoldDB" id="A0A5N0TIV7"/>
<sequence length="91" mass="9623">MTLLLVLLALVVAAIAGTILLVASDGHGPVRTDRMRIPDRDPRPADGWTGRAGAPAASVPAQEPPVAPPEGRRPRVTPRDDSPRHGIRRVA</sequence>
<name>A0A5N0TIV7_9MICO</name>
<proteinExistence type="predicted"/>
<gene>
    <name evidence="2" type="ORF">F6B40_06205</name>
</gene>
<feature type="compositionally biased region" description="Basic and acidic residues" evidence="1">
    <location>
        <begin position="70"/>
        <end position="84"/>
    </location>
</feature>
<feature type="compositionally biased region" description="Basic and acidic residues" evidence="1">
    <location>
        <begin position="28"/>
        <end position="44"/>
    </location>
</feature>
<evidence type="ECO:0000256" key="1">
    <source>
        <dbReference type="SAM" id="MobiDB-lite"/>
    </source>
</evidence>
<dbReference type="EMBL" id="VYUY01000007">
    <property type="protein sequence ID" value="KAA9134364.1"/>
    <property type="molecule type" value="Genomic_DNA"/>
</dbReference>
<feature type="region of interest" description="Disordered" evidence="1">
    <location>
        <begin position="25"/>
        <end position="91"/>
    </location>
</feature>
<accession>A0A5N0TIV7</accession>
<comment type="caution">
    <text evidence="2">The sequence shown here is derived from an EMBL/GenBank/DDBJ whole genome shotgun (WGS) entry which is preliminary data.</text>
</comment>
<evidence type="ECO:0000313" key="2">
    <source>
        <dbReference type="EMBL" id="KAA9134364.1"/>
    </source>
</evidence>
<keyword evidence="3" id="KW-1185">Reference proteome</keyword>
<protein>
    <submittedName>
        <fullName evidence="2">Uncharacterized protein</fullName>
    </submittedName>
</protein>
<dbReference type="Proteomes" id="UP000326838">
    <property type="component" value="Unassembled WGS sequence"/>
</dbReference>
<evidence type="ECO:0000313" key="3">
    <source>
        <dbReference type="Proteomes" id="UP000326838"/>
    </source>
</evidence>
<organism evidence="2 3">
    <name type="scientific">Microbacterium caowuchunii</name>
    <dbReference type="NCBI Taxonomy" id="2614638"/>
    <lineage>
        <taxon>Bacteria</taxon>
        <taxon>Bacillati</taxon>
        <taxon>Actinomycetota</taxon>
        <taxon>Actinomycetes</taxon>
        <taxon>Micrococcales</taxon>
        <taxon>Microbacteriaceae</taxon>
        <taxon>Microbacterium</taxon>
    </lineage>
</organism>